<dbReference type="PANTHER" id="PTHR32060:SF30">
    <property type="entry name" value="CARBOXY-TERMINAL PROCESSING PROTEASE CTPA"/>
    <property type="match status" value="1"/>
</dbReference>
<gene>
    <name evidence="3" type="ORF">NPE20_11370</name>
</gene>
<dbReference type="Proteomes" id="UP001204376">
    <property type="component" value="Unassembled WGS sequence"/>
</dbReference>
<dbReference type="RefSeq" id="WP_256538764.1">
    <property type="nucleotide sequence ID" value="NZ_JANHOH010000002.1"/>
</dbReference>
<name>A0ABT1T2Q8_9SPHI</name>
<dbReference type="Gene3D" id="2.30.42.10">
    <property type="match status" value="1"/>
</dbReference>
<dbReference type="Pfam" id="PF03572">
    <property type="entry name" value="Peptidase_S41"/>
    <property type="match status" value="1"/>
</dbReference>
<proteinExistence type="predicted"/>
<dbReference type="InterPro" id="IPR036034">
    <property type="entry name" value="PDZ_sf"/>
</dbReference>
<organism evidence="3 4">
    <name type="scientific">Mucilaginibacter aquariorum</name>
    <dbReference type="NCBI Taxonomy" id="2967225"/>
    <lineage>
        <taxon>Bacteria</taxon>
        <taxon>Pseudomonadati</taxon>
        <taxon>Bacteroidota</taxon>
        <taxon>Sphingobacteriia</taxon>
        <taxon>Sphingobacteriales</taxon>
        <taxon>Sphingobacteriaceae</taxon>
        <taxon>Mucilaginibacter</taxon>
    </lineage>
</organism>
<dbReference type="InterPro" id="IPR005151">
    <property type="entry name" value="Tail-specific_protease"/>
</dbReference>
<dbReference type="Gene3D" id="3.30.750.170">
    <property type="match status" value="1"/>
</dbReference>
<reference evidence="3 4" key="1">
    <citation type="submission" date="2022-07" db="EMBL/GenBank/DDBJ databases">
        <title>Mucilaginibacter sp. JC4.</title>
        <authorList>
            <person name="Le V."/>
            <person name="Ko S.-R."/>
            <person name="Ahn C.-Y."/>
            <person name="Oh H.-M."/>
        </authorList>
    </citation>
    <scope>NUCLEOTIDE SEQUENCE [LARGE SCALE GENOMIC DNA]</scope>
    <source>
        <strain evidence="3 4">JC4</strain>
    </source>
</reference>
<evidence type="ECO:0000313" key="3">
    <source>
        <dbReference type="EMBL" id="MCQ6958566.1"/>
    </source>
</evidence>
<dbReference type="SUPFAM" id="SSF52096">
    <property type="entry name" value="ClpP/crotonase"/>
    <property type="match status" value="1"/>
</dbReference>
<dbReference type="CDD" id="cd07561">
    <property type="entry name" value="Peptidase_S41_CPP_like"/>
    <property type="match status" value="1"/>
</dbReference>
<dbReference type="Pfam" id="PF18294">
    <property type="entry name" value="Pept_S41_N"/>
    <property type="match status" value="1"/>
</dbReference>
<dbReference type="SUPFAM" id="SSF50156">
    <property type="entry name" value="PDZ domain-like"/>
    <property type="match status" value="1"/>
</dbReference>
<evidence type="ECO:0000259" key="1">
    <source>
        <dbReference type="Pfam" id="PF03572"/>
    </source>
</evidence>
<dbReference type="Gene3D" id="3.90.226.10">
    <property type="entry name" value="2-enoyl-CoA Hydratase, Chain A, domain 1"/>
    <property type="match status" value="1"/>
</dbReference>
<dbReference type="InterPro" id="IPR029045">
    <property type="entry name" value="ClpP/crotonase-like_dom_sf"/>
</dbReference>
<dbReference type="EMBL" id="JANHOH010000002">
    <property type="protein sequence ID" value="MCQ6958566.1"/>
    <property type="molecule type" value="Genomic_DNA"/>
</dbReference>
<dbReference type="InterPro" id="IPR041613">
    <property type="entry name" value="Pept_S41_N"/>
</dbReference>
<feature type="domain" description="Peptidase S41 N-terminal" evidence="2">
    <location>
        <begin position="45"/>
        <end position="88"/>
    </location>
</feature>
<dbReference type="PANTHER" id="PTHR32060">
    <property type="entry name" value="TAIL-SPECIFIC PROTEASE"/>
    <property type="match status" value="1"/>
</dbReference>
<comment type="caution">
    <text evidence="3">The sequence shown here is derived from an EMBL/GenBank/DDBJ whole genome shotgun (WGS) entry which is preliminary data.</text>
</comment>
<accession>A0ABT1T2Q8</accession>
<keyword evidence="4" id="KW-1185">Reference proteome</keyword>
<evidence type="ECO:0000259" key="2">
    <source>
        <dbReference type="Pfam" id="PF18294"/>
    </source>
</evidence>
<protein>
    <submittedName>
        <fullName evidence="3">S41 family peptidase</fullName>
    </submittedName>
</protein>
<feature type="domain" description="Tail specific protease" evidence="1">
    <location>
        <begin position="204"/>
        <end position="389"/>
    </location>
</feature>
<sequence length="454" mass="50645">MRNLKRIKKLNGKHFCICLVLLLAFQSGCKKERDPVFDVGSTAYINKWVMDSMKVYYYWNTALPKNPNYNQQPLGFFASIKNGGDRFSQLLNPDVPESYPRTLYSDFGVDLVTINTAGSEQTILRLVVPGSDGFQAGLKRGDKVLAINGDVVNSTNVNALSEASLKKGSITLQMEGKAEPYLINGYLKPNPVYTTQVWERNGKKIGYIFFNNFDIKALPKLKEVFAGFQSWQVNELILDMRYNTGGEVSVAAALAAMITKATEESIFLEYRGNANAGIQRHSFGNEISKLFTPVNYSQYSGLRLNINRLFILTGKHTASAAELLANNLPPHITTIRIGESTLGKDMAEFEIKDYRDPNLVENWVLWPLVFKVYNSAGKGDYSAGLPPDIAADELSSLPLKELGDPDETLTRLAIAQITGITVTSRTLSLNELPKKLYDSRDKEDAMVTPIRVRR</sequence>
<evidence type="ECO:0000313" key="4">
    <source>
        <dbReference type="Proteomes" id="UP001204376"/>
    </source>
</evidence>